<keyword evidence="4 5" id="KW-0732">Signal</keyword>
<comment type="similarity">
    <text evidence="2">Belongs to the bacterial solute-binding protein 1 family.</text>
</comment>
<feature type="chain" id="PRO_5027917497" evidence="5">
    <location>
        <begin position="22"/>
        <end position="441"/>
    </location>
</feature>
<organism evidence="6">
    <name type="scientific">Caldilinea aerophila</name>
    <dbReference type="NCBI Taxonomy" id="133453"/>
    <lineage>
        <taxon>Bacteria</taxon>
        <taxon>Bacillati</taxon>
        <taxon>Chloroflexota</taxon>
        <taxon>Caldilineae</taxon>
        <taxon>Caldilineales</taxon>
        <taxon>Caldilineaceae</taxon>
        <taxon>Caldilinea</taxon>
    </lineage>
</organism>
<proteinExistence type="inferred from homology"/>
<dbReference type="InterPro" id="IPR050490">
    <property type="entry name" value="Bact_solute-bd_prot1"/>
</dbReference>
<dbReference type="PANTHER" id="PTHR43649">
    <property type="entry name" value="ARABINOSE-BINDING PROTEIN-RELATED"/>
    <property type="match status" value="1"/>
</dbReference>
<sequence>MPTSVLLILALVLAACAPVPAAPAAPGEAPAAAAPSGVTELRITWYDDGNEGAILRDLLDRFEAANPDIKVVIDTVPYASGILETLPIQLEAGQGPDMARVTQLGVLSKYMLDLRPYLSNPAYWEENFGPFLKWMQTSPDGNAIPGFMTQLTVTGPFINRTLFEQAGVAVPSDSSDQVTWQEWAAAARQVADATGTFALAMDRSGHRLAGPAISMGAKYFNEEGYPSLVGDEGFKAMAQLMVDWHADGTMIPEVWIGSGGSYQAANEPFINGQLVMYMSGSWQVGQFAQKIGDAFDWEAVPNPCGPGGCTGMPGGAALVAINTTKHPEAVARVMEYLTSEEVLSEFYARTLFIPGHLGLAAKGVDFQTDLPQAKKSLEVFAAEVGKLAPLAYDLQAYKYNTILFNATRDRLTQVFTGELTLDEAIQKMQEDIDAGISAAQK</sequence>
<keyword evidence="3" id="KW-0813">Transport</keyword>
<evidence type="ECO:0000256" key="4">
    <source>
        <dbReference type="ARBA" id="ARBA00022729"/>
    </source>
</evidence>
<comment type="caution">
    <text evidence="6">The sequence shown here is derived from an EMBL/GenBank/DDBJ whole genome shotgun (WGS) entry which is preliminary data.</text>
</comment>
<dbReference type="EMBL" id="DSMG01000016">
    <property type="protein sequence ID" value="HDX30118.1"/>
    <property type="molecule type" value="Genomic_DNA"/>
</dbReference>
<evidence type="ECO:0000256" key="3">
    <source>
        <dbReference type="ARBA" id="ARBA00022448"/>
    </source>
</evidence>
<feature type="signal peptide" evidence="5">
    <location>
        <begin position="1"/>
        <end position="21"/>
    </location>
</feature>
<evidence type="ECO:0000256" key="5">
    <source>
        <dbReference type="SAM" id="SignalP"/>
    </source>
</evidence>
<dbReference type="Pfam" id="PF01547">
    <property type="entry name" value="SBP_bac_1"/>
    <property type="match status" value="1"/>
</dbReference>
<evidence type="ECO:0000256" key="2">
    <source>
        <dbReference type="ARBA" id="ARBA00008520"/>
    </source>
</evidence>
<name>A0A7C1FM56_9CHLR</name>
<dbReference type="Gene3D" id="3.40.190.10">
    <property type="entry name" value="Periplasmic binding protein-like II"/>
    <property type="match status" value="1"/>
</dbReference>
<evidence type="ECO:0000256" key="1">
    <source>
        <dbReference type="ARBA" id="ARBA00004196"/>
    </source>
</evidence>
<dbReference type="GO" id="GO:0030313">
    <property type="term" value="C:cell envelope"/>
    <property type="evidence" value="ECO:0007669"/>
    <property type="project" value="UniProtKB-SubCell"/>
</dbReference>
<dbReference type="InterPro" id="IPR006059">
    <property type="entry name" value="SBP"/>
</dbReference>
<reference evidence="6" key="1">
    <citation type="journal article" date="2020" name="mSystems">
        <title>Genome- and Community-Level Interaction Insights into Carbon Utilization and Element Cycling Functions of Hydrothermarchaeota in Hydrothermal Sediment.</title>
        <authorList>
            <person name="Zhou Z."/>
            <person name="Liu Y."/>
            <person name="Xu W."/>
            <person name="Pan J."/>
            <person name="Luo Z.H."/>
            <person name="Li M."/>
        </authorList>
    </citation>
    <scope>NUCLEOTIDE SEQUENCE [LARGE SCALE GENOMIC DNA]</scope>
    <source>
        <strain evidence="6">SpSt-289</strain>
    </source>
</reference>
<gene>
    <name evidence="6" type="ORF">ENQ20_01340</name>
</gene>
<dbReference type="PANTHER" id="PTHR43649:SF31">
    <property type="entry name" value="SN-GLYCEROL-3-PHOSPHATE-BINDING PERIPLASMIC PROTEIN UGPB"/>
    <property type="match status" value="1"/>
</dbReference>
<protein>
    <submittedName>
        <fullName evidence="6">Carbohydrate ABC transporter substrate-binding protein</fullName>
    </submittedName>
</protein>
<dbReference type="SUPFAM" id="SSF53850">
    <property type="entry name" value="Periplasmic binding protein-like II"/>
    <property type="match status" value="1"/>
</dbReference>
<accession>A0A7C1FM56</accession>
<comment type="subcellular location">
    <subcellularLocation>
        <location evidence="1">Cell envelope</location>
    </subcellularLocation>
</comment>
<dbReference type="AlphaFoldDB" id="A0A7C1FM56"/>
<evidence type="ECO:0000313" key="6">
    <source>
        <dbReference type="EMBL" id="HDX30118.1"/>
    </source>
</evidence>